<dbReference type="Proteomes" id="UP000295763">
    <property type="component" value="Unassembled WGS sequence"/>
</dbReference>
<evidence type="ECO:0000256" key="2">
    <source>
        <dbReference type="SAM" id="SignalP"/>
    </source>
</evidence>
<gene>
    <name evidence="4" type="ORF">EDC44_12128</name>
</gene>
<comment type="caution">
    <text evidence="4">The sequence shown here is derived from an EMBL/GenBank/DDBJ whole genome shotgun (WGS) entry which is preliminary data.</text>
</comment>
<name>A0A4R2SSJ9_9PAST</name>
<comment type="similarity">
    <text evidence="1">Belongs to the opacity porin family.</text>
</comment>
<feature type="chain" id="PRO_5020538014" evidence="2">
    <location>
        <begin position="22"/>
        <end position="188"/>
    </location>
</feature>
<keyword evidence="2" id="KW-0732">Signal</keyword>
<dbReference type="Pfam" id="PF02462">
    <property type="entry name" value="Opacity"/>
    <property type="match status" value="1"/>
</dbReference>
<evidence type="ECO:0000313" key="5">
    <source>
        <dbReference type="Proteomes" id="UP000295763"/>
    </source>
</evidence>
<proteinExistence type="inferred from homology"/>
<dbReference type="RefSeq" id="WP_131977947.1">
    <property type="nucleotide sequence ID" value="NZ_SLYB01000021.1"/>
</dbReference>
<dbReference type="EMBL" id="SLYB01000021">
    <property type="protein sequence ID" value="TCP93317.1"/>
    <property type="molecule type" value="Genomic_DNA"/>
</dbReference>
<sequence>MKKTLLAVVLGTLTIATTANANWYVQGDLGVSKTEIQDADIKKTHFEPRISVGYKLQDFRLALDYTHYKNLTDNYGIAGVKGNSETKIRGIGLSAIYDIPVEISVKPYVGVRLAINRLELEDNYIENSTANYDSYKETGLGYGAVVGVQYPLIQNLHLNAGLEYNRLGKIDDAKVNNYGAKVGLRYDF</sequence>
<protein>
    <submittedName>
        <fullName evidence="4">Opacity protein-like surface antigen</fullName>
    </submittedName>
</protein>
<feature type="signal peptide" evidence="2">
    <location>
        <begin position="1"/>
        <end position="21"/>
    </location>
</feature>
<dbReference type="SUPFAM" id="SSF56925">
    <property type="entry name" value="OMPA-like"/>
    <property type="match status" value="1"/>
</dbReference>
<dbReference type="Gene3D" id="2.40.160.20">
    <property type="match status" value="1"/>
</dbReference>
<dbReference type="InterPro" id="IPR011250">
    <property type="entry name" value="OMP/PagP_B-barrel"/>
</dbReference>
<dbReference type="GO" id="GO:0009279">
    <property type="term" value="C:cell outer membrane"/>
    <property type="evidence" value="ECO:0007669"/>
    <property type="project" value="UniProtKB-ARBA"/>
</dbReference>
<keyword evidence="5" id="KW-1185">Reference proteome</keyword>
<evidence type="ECO:0000256" key="1">
    <source>
        <dbReference type="ARBA" id="ARBA00009830"/>
    </source>
</evidence>
<dbReference type="OrthoDB" id="6648740at2"/>
<evidence type="ECO:0000313" key="4">
    <source>
        <dbReference type="EMBL" id="TCP93317.1"/>
    </source>
</evidence>
<feature type="domain" description="Porin opacity type" evidence="3">
    <location>
        <begin position="52"/>
        <end position="188"/>
    </location>
</feature>
<dbReference type="AlphaFoldDB" id="A0A4R2SSJ9"/>
<dbReference type="InterPro" id="IPR003394">
    <property type="entry name" value="Porin_opacity"/>
</dbReference>
<reference evidence="4 5" key="1">
    <citation type="submission" date="2019-03" db="EMBL/GenBank/DDBJ databases">
        <title>Genomic Encyclopedia of Type Strains, Phase IV (KMG-IV): sequencing the most valuable type-strain genomes for metagenomic binning, comparative biology and taxonomic classification.</title>
        <authorList>
            <person name="Goeker M."/>
        </authorList>
    </citation>
    <scope>NUCLEOTIDE SEQUENCE [LARGE SCALE GENOMIC DNA]</scope>
    <source>
        <strain evidence="4 5">DSM 28404</strain>
    </source>
</reference>
<evidence type="ECO:0000259" key="3">
    <source>
        <dbReference type="Pfam" id="PF02462"/>
    </source>
</evidence>
<dbReference type="GO" id="GO:0015288">
    <property type="term" value="F:porin activity"/>
    <property type="evidence" value="ECO:0007669"/>
    <property type="project" value="InterPro"/>
</dbReference>
<organism evidence="4 5">
    <name type="scientific">Cricetibacter osteomyelitidis</name>
    <dbReference type="NCBI Taxonomy" id="1521931"/>
    <lineage>
        <taxon>Bacteria</taxon>
        <taxon>Pseudomonadati</taxon>
        <taxon>Pseudomonadota</taxon>
        <taxon>Gammaproteobacteria</taxon>
        <taxon>Pasteurellales</taxon>
        <taxon>Pasteurellaceae</taxon>
        <taxon>Cricetibacter</taxon>
    </lineage>
</organism>
<accession>A0A4R2SSJ9</accession>